<comment type="caution">
    <text evidence="1">The sequence shown here is derived from an EMBL/GenBank/DDBJ whole genome shotgun (WGS) entry which is preliminary data.</text>
</comment>
<dbReference type="Proteomes" id="UP000440066">
    <property type="component" value="Unassembled WGS sequence"/>
</dbReference>
<protein>
    <submittedName>
        <fullName evidence="1">TIGR02677 family protein</fullName>
    </submittedName>
</protein>
<dbReference type="RefSeq" id="WP_153831372.1">
    <property type="nucleotide sequence ID" value="NZ_WJQT01000001.1"/>
</dbReference>
<proteinExistence type="predicted"/>
<dbReference type="InterPro" id="IPR013493">
    <property type="entry name" value="CHP02677"/>
</dbReference>
<dbReference type="Pfam" id="PF09660">
    <property type="entry name" value="DUF2397"/>
    <property type="match status" value="1"/>
</dbReference>
<gene>
    <name evidence="1" type="ORF">GF867_01650</name>
</gene>
<name>A0A844CAS8_9LACT</name>
<reference evidence="1 2" key="1">
    <citation type="submission" date="2019-11" db="EMBL/GenBank/DDBJ databases">
        <title>Characterisation of Fundicoccus ignavus gen. nov. sp. nov., a novel genus of the family Aerococcaceae from bulk tank milk.</title>
        <authorList>
            <person name="Siebert A."/>
            <person name="Huptas C."/>
            <person name="Wenning M."/>
            <person name="Scherer S."/>
            <person name="Doll E.V."/>
        </authorList>
    </citation>
    <scope>NUCLEOTIDE SEQUENCE [LARGE SCALE GENOMIC DNA]</scope>
    <source>
        <strain evidence="1 2">DSM 109652</strain>
    </source>
</reference>
<evidence type="ECO:0000313" key="1">
    <source>
        <dbReference type="EMBL" id="MRJ46280.1"/>
    </source>
</evidence>
<dbReference type="NCBIfam" id="TIGR02677">
    <property type="entry name" value="TIGR02677 family protein"/>
    <property type="match status" value="1"/>
</dbReference>
<dbReference type="EMBL" id="WJQT01000001">
    <property type="protein sequence ID" value="MRJ46280.1"/>
    <property type="molecule type" value="Genomic_DNA"/>
</dbReference>
<sequence length="505" mass="60115">MIFPDKLLKQIPETTYLTTDNTYRYRVIIRVMFHHYERIQYWLYAQDIIKEMQADDRFKDYTLEECKRDLQALEGWGNLIALQDTSQVKTLDEYKNRNFRYQLTEYTVEIERMTIRLENLTFEGASLEPSLLERIKENFEQLPILLNNPNTDNEQLTSWWNALNDQFIRLNQNYQDYIRTLNSASSEELMKTTEFLLYKDAIIGYLRKFVRSLQVNSSIIEQHMTGMTQIQLDELLERVVRYELSIPRLDKEVTYDALKERSIGRWKSMSNWFVSRPGQMSEAYRIFDITNETVRKITRYASQISEIYGSGYNRKDSYSNLFRLFAEAETLEECHKLAALAFGIKQPVHLKSNFERPTESVSQSVYQETPIDLRLKSRVRKKAAPSKTHSIRQFKEEKQRVLRESLQQQAEDQALIDQYIHHQTIDFENLGIVDTKVRNILLRWLSKGLENQKSTVQTEDGRKYSVHLKDKQRRIILKAEDGWFEMPAYQLIFHDDFVKSEVENE</sequence>
<organism evidence="1 2">
    <name type="scientific">Fundicoccus ignavus</name>
    <dbReference type="NCBI Taxonomy" id="2664442"/>
    <lineage>
        <taxon>Bacteria</taxon>
        <taxon>Bacillati</taxon>
        <taxon>Bacillota</taxon>
        <taxon>Bacilli</taxon>
        <taxon>Lactobacillales</taxon>
        <taxon>Aerococcaceae</taxon>
        <taxon>Fundicoccus</taxon>
    </lineage>
</organism>
<dbReference type="AlphaFoldDB" id="A0A844CAS8"/>
<evidence type="ECO:0000313" key="2">
    <source>
        <dbReference type="Proteomes" id="UP000440066"/>
    </source>
</evidence>
<accession>A0A844CAS8</accession>